<dbReference type="Proteomes" id="UP000284706">
    <property type="component" value="Unassembled WGS sequence"/>
</dbReference>
<dbReference type="STRING" id="231916.A0A409X3W2"/>
<accession>A0A409X3W2</accession>
<organism evidence="3 4">
    <name type="scientific">Gymnopilus dilepis</name>
    <dbReference type="NCBI Taxonomy" id="231916"/>
    <lineage>
        <taxon>Eukaryota</taxon>
        <taxon>Fungi</taxon>
        <taxon>Dikarya</taxon>
        <taxon>Basidiomycota</taxon>
        <taxon>Agaricomycotina</taxon>
        <taxon>Agaricomycetes</taxon>
        <taxon>Agaricomycetidae</taxon>
        <taxon>Agaricales</taxon>
        <taxon>Agaricineae</taxon>
        <taxon>Hymenogastraceae</taxon>
        <taxon>Gymnopilus</taxon>
    </lineage>
</organism>
<evidence type="ECO:0000313" key="4">
    <source>
        <dbReference type="Proteomes" id="UP000284706"/>
    </source>
</evidence>
<protein>
    <recommendedName>
        <fullName evidence="2">JmjC domain-containing protein</fullName>
    </recommendedName>
</protein>
<gene>
    <name evidence="3" type="ORF">CVT26_015030</name>
</gene>
<dbReference type="SUPFAM" id="SSF51197">
    <property type="entry name" value="Clavaminate synthase-like"/>
    <property type="match status" value="1"/>
</dbReference>
<feature type="domain" description="JmjC" evidence="2">
    <location>
        <begin position="136"/>
        <end position="310"/>
    </location>
</feature>
<dbReference type="EMBL" id="NHYE01004299">
    <property type="protein sequence ID" value="PPQ85453.1"/>
    <property type="molecule type" value="Genomic_DNA"/>
</dbReference>
<feature type="region of interest" description="Disordered" evidence="1">
    <location>
        <begin position="386"/>
        <end position="412"/>
    </location>
</feature>
<feature type="compositionally biased region" description="Basic residues" evidence="1">
    <location>
        <begin position="401"/>
        <end position="412"/>
    </location>
</feature>
<evidence type="ECO:0000256" key="1">
    <source>
        <dbReference type="SAM" id="MobiDB-lite"/>
    </source>
</evidence>
<dbReference type="Gene3D" id="2.60.120.650">
    <property type="entry name" value="Cupin"/>
    <property type="match status" value="1"/>
</dbReference>
<evidence type="ECO:0000313" key="3">
    <source>
        <dbReference type="EMBL" id="PPQ85453.1"/>
    </source>
</evidence>
<dbReference type="InterPro" id="IPR003347">
    <property type="entry name" value="JmjC_dom"/>
</dbReference>
<name>A0A409X3W2_9AGAR</name>
<dbReference type="InParanoid" id="A0A409X3W2"/>
<feature type="compositionally biased region" description="Basic and acidic residues" evidence="1">
    <location>
        <begin position="386"/>
        <end position="400"/>
    </location>
</feature>
<keyword evidence="4" id="KW-1185">Reference proteome</keyword>
<sequence length="412" mass="47108">MQASSSRSGDVPRSYSHLLGHHTEAIDALLEKCRALPLFERQEQGILFLEALKTRERPFVYTEGFFDHPDHPIKKLPYPKGQPVPAIADVLHDIDALPPGTEGRSIDLITSHDASISSQTVSGNQMVDTFLNFTLHPTEENYNLLRLPFSTPVCSPCTTTSRGVGKVDTEKMVPLYLLKKGETFTSEEKGWSTVFVVSPGLTPIHQDHTYSGQVMVHFFGEKVWAVSAPDDQNMPVFLSDMAFCDDENTKEFFDKVENLVVIVCKEPCLLILPPHCFHAVLTLDTAAHMGTRSASTVWLEQMKIVAKHWTSPKNVDLVKKQDSRYIRRALADHFFDIQLWVVWFRNLNRPPTRKEQEVVGVLLQCRNALTEWVEEFDVRREIGRQEERERMEEEREEKKDKKGKGKNKRAKH</sequence>
<dbReference type="AlphaFoldDB" id="A0A409X3W2"/>
<proteinExistence type="predicted"/>
<dbReference type="PROSITE" id="PS51184">
    <property type="entry name" value="JMJC"/>
    <property type="match status" value="1"/>
</dbReference>
<reference evidence="3 4" key="1">
    <citation type="journal article" date="2018" name="Evol. Lett.">
        <title>Horizontal gene cluster transfer increased hallucinogenic mushroom diversity.</title>
        <authorList>
            <person name="Reynolds H.T."/>
            <person name="Vijayakumar V."/>
            <person name="Gluck-Thaler E."/>
            <person name="Korotkin H.B."/>
            <person name="Matheny P.B."/>
            <person name="Slot J.C."/>
        </authorList>
    </citation>
    <scope>NUCLEOTIDE SEQUENCE [LARGE SCALE GENOMIC DNA]</scope>
    <source>
        <strain evidence="3 4">SRW20</strain>
    </source>
</reference>
<comment type="caution">
    <text evidence="3">The sequence shown here is derived from an EMBL/GenBank/DDBJ whole genome shotgun (WGS) entry which is preliminary data.</text>
</comment>
<dbReference type="OrthoDB" id="3066741at2759"/>
<evidence type="ECO:0000259" key="2">
    <source>
        <dbReference type="PROSITE" id="PS51184"/>
    </source>
</evidence>